<dbReference type="Gene3D" id="1.20.58.80">
    <property type="entry name" value="Phosphotransferase system, lactose/cellobiose-type IIA subunit"/>
    <property type="match status" value="1"/>
</dbReference>
<keyword evidence="1" id="KW-0813">Transport</keyword>
<evidence type="ECO:0000313" key="8">
    <source>
        <dbReference type="EMBL" id="SFR13358.1"/>
    </source>
</evidence>
<evidence type="ECO:0000256" key="3">
    <source>
        <dbReference type="ARBA" id="ARBA00022679"/>
    </source>
</evidence>
<dbReference type="InterPro" id="IPR003188">
    <property type="entry name" value="PTS_IIA_lac/cel"/>
</dbReference>
<dbReference type="EMBL" id="FOYJ01000005">
    <property type="protein sequence ID" value="SFR13358.1"/>
    <property type="molecule type" value="Genomic_DNA"/>
</dbReference>
<comment type="cofactor">
    <cofactor evidence="6">
        <name>Mg(2+)</name>
        <dbReference type="ChEBI" id="CHEBI:18420"/>
    </cofactor>
    <text evidence="6">Binds 1 Mg(2+) ion per trimer.</text>
</comment>
<dbReference type="EMBL" id="FPAV01000013">
    <property type="protein sequence ID" value="SFU10581.1"/>
    <property type="molecule type" value="Genomic_DNA"/>
</dbReference>
<evidence type="ECO:0000256" key="1">
    <source>
        <dbReference type="ARBA" id="ARBA00022448"/>
    </source>
</evidence>
<dbReference type="CDD" id="cd00215">
    <property type="entry name" value="PTS_IIA_lac"/>
    <property type="match status" value="1"/>
</dbReference>
<evidence type="ECO:0000256" key="4">
    <source>
        <dbReference type="ARBA" id="ARBA00022683"/>
    </source>
</evidence>
<feature type="active site" description="Tele-phosphohistidine intermediate" evidence="5">
    <location>
        <position position="79"/>
    </location>
</feature>
<keyword evidence="10" id="KW-1185">Reference proteome</keyword>
<evidence type="ECO:0000256" key="6">
    <source>
        <dbReference type="PIRSR" id="PIRSR000699-2"/>
    </source>
</evidence>
<dbReference type="RefSeq" id="WP_090398103.1">
    <property type="nucleotide sequence ID" value="NZ_CP065411.1"/>
</dbReference>
<evidence type="ECO:0000256" key="5">
    <source>
        <dbReference type="PIRSR" id="PIRSR000699-1"/>
    </source>
</evidence>
<sequence length="107" mass="11797">MTEISLEDIITELVVNGGSAKSKAMQAMKAARMGDFATAEVRISEANASLQKAHYFQTELIQAEARGEKKAAVSLIMVHGQDHLMNAMTTRDIALEMIEVYKLIKNK</sequence>
<accession>A0AAX2ESB3</accession>
<dbReference type="InterPro" id="IPR036542">
    <property type="entry name" value="PTS_IIA_lac/cel_sf"/>
</dbReference>
<keyword evidence="4" id="KW-0598">Phosphotransferase system</keyword>
<keyword evidence="6" id="KW-0479">Metal-binding</keyword>
<dbReference type="SUPFAM" id="SSF46973">
    <property type="entry name" value="Enzyme IIa from lactose specific PTS, IIa-lac"/>
    <property type="match status" value="1"/>
</dbReference>
<evidence type="ECO:0000256" key="7">
    <source>
        <dbReference type="PROSITE-ProRule" id="PRU00418"/>
    </source>
</evidence>
<dbReference type="GO" id="GO:0016740">
    <property type="term" value="F:transferase activity"/>
    <property type="evidence" value="ECO:0007669"/>
    <property type="project" value="UniProtKB-KW"/>
</dbReference>
<dbReference type="Proteomes" id="UP000199173">
    <property type="component" value="Unassembled WGS sequence"/>
</dbReference>
<evidence type="ECO:0000313" key="11">
    <source>
        <dbReference type="Proteomes" id="UP000199173"/>
    </source>
</evidence>
<dbReference type="PIRSF" id="PIRSF000699">
    <property type="entry name" value="PTS_IILac_III"/>
    <property type="match status" value="1"/>
</dbReference>
<feature type="binding site" evidence="6">
    <location>
        <position position="82"/>
    </location>
    <ligand>
        <name>Mg(2+)</name>
        <dbReference type="ChEBI" id="CHEBI:18420"/>
        <note>ligand shared between all trimeric partners</note>
    </ligand>
</feature>
<dbReference type="GO" id="GO:0009401">
    <property type="term" value="P:phosphoenolpyruvate-dependent sugar phosphotransferase system"/>
    <property type="evidence" value="ECO:0007669"/>
    <property type="project" value="UniProtKB-KW"/>
</dbReference>
<keyword evidence="3" id="KW-0808">Transferase</keyword>
<protein>
    <submittedName>
        <fullName evidence="8">PTS system, cellobiose-specific IIA component</fullName>
    </submittedName>
</protein>
<feature type="modified residue" description="Phosphohistidine; by HPr" evidence="7">
    <location>
        <position position="79"/>
    </location>
</feature>
<organism evidence="8 11">
    <name type="scientific">Kosakonia radicincitans</name>
    <dbReference type="NCBI Taxonomy" id="283686"/>
    <lineage>
        <taxon>Bacteria</taxon>
        <taxon>Pseudomonadati</taxon>
        <taxon>Pseudomonadota</taxon>
        <taxon>Gammaproteobacteria</taxon>
        <taxon>Enterobacterales</taxon>
        <taxon>Enterobacteriaceae</taxon>
        <taxon>Kosakonia</taxon>
    </lineage>
</organism>
<evidence type="ECO:0000313" key="9">
    <source>
        <dbReference type="EMBL" id="SFU10581.1"/>
    </source>
</evidence>
<dbReference type="Proteomes" id="UP000198760">
    <property type="component" value="Unassembled WGS sequence"/>
</dbReference>
<proteinExistence type="predicted"/>
<dbReference type="AlphaFoldDB" id="A0AAX2ESB3"/>
<keyword evidence="2" id="KW-0762">Sugar transport</keyword>
<evidence type="ECO:0000313" key="10">
    <source>
        <dbReference type="Proteomes" id="UP000198760"/>
    </source>
</evidence>
<evidence type="ECO:0000256" key="2">
    <source>
        <dbReference type="ARBA" id="ARBA00022597"/>
    </source>
</evidence>
<dbReference type="PROSITE" id="PS51095">
    <property type="entry name" value="PTS_EIIA_TYPE_3"/>
    <property type="match status" value="1"/>
</dbReference>
<comment type="caution">
    <text evidence="8">The sequence shown here is derived from an EMBL/GenBank/DDBJ whole genome shotgun (WGS) entry which is preliminary data.</text>
</comment>
<dbReference type="Pfam" id="PF02255">
    <property type="entry name" value="PTS_IIA"/>
    <property type="match status" value="1"/>
</dbReference>
<name>A0AAX2ESB3_9ENTR</name>
<dbReference type="PANTHER" id="PTHR34382:SF7">
    <property type="entry name" value="PTS SYSTEM N,N'-DIACETYLCHITOBIOSE-SPECIFIC EIIA COMPONENT"/>
    <property type="match status" value="1"/>
</dbReference>
<reference evidence="10 11" key="1">
    <citation type="submission" date="2016-10" db="EMBL/GenBank/DDBJ databases">
        <authorList>
            <person name="Varghese N."/>
            <person name="Submissions S."/>
        </authorList>
    </citation>
    <scope>NUCLEOTIDE SEQUENCE [LARGE SCALE GENOMIC DNA]</scope>
    <source>
        <strain evidence="9 10">NFIX06</strain>
        <strain evidence="8 11">NFIX08</strain>
    </source>
</reference>
<dbReference type="PANTHER" id="PTHR34382">
    <property type="entry name" value="PTS SYSTEM N,N'-DIACETYLCHITOBIOSE-SPECIFIC EIIA COMPONENT"/>
    <property type="match status" value="1"/>
</dbReference>
<keyword evidence="6" id="KW-0460">Magnesium</keyword>
<gene>
    <name evidence="9" type="ORF">SAMN03159428_04202</name>
    <name evidence="8" type="ORF">SAMN03159514_02335</name>
</gene>
<dbReference type="GO" id="GO:0046872">
    <property type="term" value="F:metal ion binding"/>
    <property type="evidence" value="ECO:0007669"/>
    <property type="project" value="UniProtKB-KW"/>
</dbReference>